<feature type="transmembrane region" description="Helical" evidence="1">
    <location>
        <begin position="33"/>
        <end position="54"/>
    </location>
</feature>
<comment type="caution">
    <text evidence="2">The sequence shown here is derived from an EMBL/GenBank/DDBJ whole genome shotgun (WGS) entry which is preliminary data.</text>
</comment>
<evidence type="ECO:0000313" key="3">
    <source>
        <dbReference type="Proteomes" id="UP000241209"/>
    </source>
</evidence>
<accession>A0A2T4PWA8</accession>
<reference evidence="2 3" key="1">
    <citation type="journal article" date="2016" name="Front. Microbiol.">
        <title>Comprehensive Phylogenetic Analysis of Bovine Non-aureus Staphylococci Species Based on Whole-Genome Sequencing.</title>
        <authorList>
            <person name="Naushad S."/>
            <person name="Barkema H.W."/>
            <person name="Luby C."/>
            <person name="Condas L.A."/>
            <person name="Nobrega D.B."/>
            <person name="Carson D.A."/>
            <person name="De Buck J."/>
        </authorList>
    </citation>
    <scope>NUCLEOTIDE SEQUENCE [LARGE SCALE GENOMIC DNA]</scope>
    <source>
        <strain evidence="2 3">SNUC 2204</strain>
    </source>
</reference>
<proteinExistence type="predicted"/>
<name>A0A2T4PWA8_9STAP</name>
<gene>
    <name evidence="2" type="ORF">BU072_01865</name>
</gene>
<keyword evidence="1" id="KW-1133">Transmembrane helix</keyword>
<evidence type="ECO:0000256" key="1">
    <source>
        <dbReference type="SAM" id="Phobius"/>
    </source>
</evidence>
<dbReference type="GeneID" id="64115855"/>
<evidence type="ECO:0000313" key="2">
    <source>
        <dbReference type="EMBL" id="PTI30757.1"/>
    </source>
</evidence>
<dbReference type="InterPro" id="IPR021324">
    <property type="entry name" value="DUF2929"/>
</dbReference>
<protein>
    <submittedName>
        <fullName evidence="2">DUF2929 domain-containing protein</fullName>
    </submittedName>
</protein>
<dbReference type="STRING" id="1167632.GCA_000286335_01691"/>
<dbReference type="RefSeq" id="WP_107537059.1">
    <property type="nucleotide sequence ID" value="NZ_BMDF01000003.1"/>
</dbReference>
<sequence>MHYILTFIWAFLLSQMINFVLHSLGGSTEALNFVSPTVYAVIFTVVIILLDILVGKPSSDKQKAQHS</sequence>
<keyword evidence="1" id="KW-0812">Transmembrane</keyword>
<dbReference type="AlphaFoldDB" id="A0A2T4PWA8"/>
<keyword evidence="1" id="KW-0472">Membrane</keyword>
<dbReference type="Pfam" id="PF11151">
    <property type="entry name" value="DUF2929"/>
    <property type="match status" value="1"/>
</dbReference>
<dbReference type="EMBL" id="PZFK01000003">
    <property type="protein sequence ID" value="PTI30757.1"/>
    <property type="molecule type" value="Genomic_DNA"/>
</dbReference>
<dbReference type="OrthoDB" id="2440739at2"/>
<dbReference type="Proteomes" id="UP000241209">
    <property type="component" value="Unassembled WGS sequence"/>
</dbReference>
<organism evidence="2 3">
    <name type="scientific">Mammaliicoccus vitulinus</name>
    <dbReference type="NCBI Taxonomy" id="71237"/>
    <lineage>
        <taxon>Bacteria</taxon>
        <taxon>Bacillati</taxon>
        <taxon>Bacillota</taxon>
        <taxon>Bacilli</taxon>
        <taxon>Bacillales</taxon>
        <taxon>Staphylococcaceae</taxon>
        <taxon>Mammaliicoccus</taxon>
    </lineage>
</organism>